<keyword evidence="6 8" id="KW-0472">Membrane</keyword>
<proteinExistence type="inferred from homology"/>
<protein>
    <submittedName>
        <fullName evidence="9">Biopolymer transport protein ExbD/TolR</fullName>
    </submittedName>
</protein>
<feature type="transmembrane region" description="Helical" evidence="8">
    <location>
        <begin position="21"/>
        <end position="41"/>
    </location>
</feature>
<dbReference type="InterPro" id="IPR003400">
    <property type="entry name" value="ExbD"/>
</dbReference>
<accession>F2NXY3</accession>
<gene>
    <name evidence="9" type="ordered locus">Tresu_0504</name>
</gene>
<keyword evidence="3" id="KW-1003">Cell membrane</keyword>
<keyword evidence="10" id="KW-1185">Reference proteome</keyword>
<reference evidence="9 10" key="1">
    <citation type="journal article" date="2011" name="Stand. Genomic Sci.">
        <title>Complete genome sequence of Treponema succinifaciens type strain (6091).</title>
        <authorList>
            <person name="Han C."/>
            <person name="Gronow S."/>
            <person name="Teshima H."/>
            <person name="Lapidus A."/>
            <person name="Nolan M."/>
            <person name="Lucas S."/>
            <person name="Hammon N."/>
            <person name="Deshpande S."/>
            <person name="Cheng J.F."/>
            <person name="Zeytun A."/>
            <person name="Tapia R."/>
            <person name="Goodwin L."/>
            <person name="Pitluck S."/>
            <person name="Liolios K."/>
            <person name="Pagani I."/>
            <person name="Ivanova N."/>
            <person name="Mavromatis K."/>
            <person name="Mikhailova N."/>
            <person name="Huntemann M."/>
            <person name="Pati A."/>
            <person name="Chen A."/>
            <person name="Palaniappan K."/>
            <person name="Land M."/>
            <person name="Hauser L."/>
            <person name="Brambilla E.M."/>
            <person name="Rohde M."/>
            <person name="Goker M."/>
            <person name="Woyke T."/>
            <person name="Bristow J."/>
            <person name="Eisen J.A."/>
            <person name="Markowitz V."/>
            <person name="Hugenholtz P."/>
            <person name="Kyrpides N.C."/>
            <person name="Klenk H.P."/>
            <person name="Detter J.C."/>
        </authorList>
    </citation>
    <scope>NUCLEOTIDE SEQUENCE [LARGE SCALE GENOMIC DNA]</scope>
    <source>
        <strain evidence="10">ATCC 33096 / DSM 2489 / 6091</strain>
    </source>
</reference>
<dbReference type="AlphaFoldDB" id="F2NXY3"/>
<dbReference type="OrthoDB" id="9793581at2"/>
<dbReference type="STRING" id="869209.Tresu_0504"/>
<evidence type="ECO:0000256" key="4">
    <source>
        <dbReference type="ARBA" id="ARBA00022692"/>
    </source>
</evidence>
<dbReference type="Pfam" id="PF02472">
    <property type="entry name" value="ExbD"/>
    <property type="match status" value="1"/>
</dbReference>
<sequence>MKVSARKKTNPVVDLSPMLDVIFQLILFFLVSTTFNLLPAINVNLPKSSTSSGAESSGITISVEENGALWFNDEKVSEKELAALLSNFDTKEIERKNFPVLISADKNVKNGKIVELFDIIRMSGFAFVSLRTSGKK</sequence>
<keyword evidence="7" id="KW-0653">Protein transport</keyword>
<evidence type="ECO:0000256" key="1">
    <source>
        <dbReference type="ARBA" id="ARBA00004162"/>
    </source>
</evidence>
<evidence type="ECO:0000313" key="9">
    <source>
        <dbReference type="EMBL" id="AEB13453.1"/>
    </source>
</evidence>
<evidence type="ECO:0000256" key="2">
    <source>
        <dbReference type="ARBA" id="ARBA00005811"/>
    </source>
</evidence>
<name>F2NXY3_TRES6</name>
<evidence type="ECO:0000256" key="6">
    <source>
        <dbReference type="ARBA" id="ARBA00023136"/>
    </source>
</evidence>
<keyword evidence="4 7" id="KW-0812">Transmembrane</keyword>
<dbReference type="KEGG" id="tsu:Tresu_0504"/>
<dbReference type="eggNOG" id="COG0848">
    <property type="taxonomic scope" value="Bacteria"/>
</dbReference>
<dbReference type="EMBL" id="CP002631">
    <property type="protein sequence ID" value="AEB13453.1"/>
    <property type="molecule type" value="Genomic_DNA"/>
</dbReference>
<keyword evidence="5 8" id="KW-1133">Transmembrane helix</keyword>
<evidence type="ECO:0000256" key="7">
    <source>
        <dbReference type="RuleBase" id="RU003879"/>
    </source>
</evidence>
<dbReference type="HOGENOM" id="CLU_085305_3_3_12"/>
<dbReference type="Proteomes" id="UP000006852">
    <property type="component" value="Chromosome"/>
</dbReference>
<reference evidence="10" key="2">
    <citation type="submission" date="2011-04" db="EMBL/GenBank/DDBJ databases">
        <title>The complete genome of chromosome of Treponema succinifaciens DSM 2489.</title>
        <authorList>
            <person name="Lucas S."/>
            <person name="Copeland A."/>
            <person name="Lapidus A."/>
            <person name="Bruce D."/>
            <person name="Goodwin L."/>
            <person name="Pitluck S."/>
            <person name="Peters L."/>
            <person name="Kyrpides N."/>
            <person name="Mavromatis K."/>
            <person name="Ivanova N."/>
            <person name="Ovchinnikova G."/>
            <person name="Teshima H."/>
            <person name="Detter J.C."/>
            <person name="Tapia R."/>
            <person name="Han C."/>
            <person name="Land M."/>
            <person name="Hauser L."/>
            <person name="Markowitz V."/>
            <person name="Cheng J.-F."/>
            <person name="Hugenholtz P."/>
            <person name="Woyke T."/>
            <person name="Wu D."/>
            <person name="Gronow S."/>
            <person name="Wellnitz S."/>
            <person name="Brambilla E."/>
            <person name="Klenk H.-P."/>
            <person name="Eisen J.A."/>
        </authorList>
    </citation>
    <scope>NUCLEOTIDE SEQUENCE [LARGE SCALE GENOMIC DNA]</scope>
    <source>
        <strain evidence="10">ATCC 33096 / DSM 2489 / 6091</strain>
    </source>
</reference>
<evidence type="ECO:0000313" key="10">
    <source>
        <dbReference type="Proteomes" id="UP000006852"/>
    </source>
</evidence>
<evidence type="ECO:0000256" key="3">
    <source>
        <dbReference type="ARBA" id="ARBA00022475"/>
    </source>
</evidence>
<dbReference type="GO" id="GO:0022857">
    <property type="term" value="F:transmembrane transporter activity"/>
    <property type="evidence" value="ECO:0007669"/>
    <property type="project" value="InterPro"/>
</dbReference>
<dbReference type="RefSeq" id="WP_013700760.1">
    <property type="nucleotide sequence ID" value="NC_015385.1"/>
</dbReference>
<dbReference type="GO" id="GO:0005886">
    <property type="term" value="C:plasma membrane"/>
    <property type="evidence" value="ECO:0007669"/>
    <property type="project" value="UniProtKB-SubCell"/>
</dbReference>
<evidence type="ECO:0000256" key="8">
    <source>
        <dbReference type="SAM" id="Phobius"/>
    </source>
</evidence>
<organism evidence="9 10">
    <name type="scientific">Treponema succinifaciens (strain ATCC 33096 / DSM 2489 / 6091)</name>
    <dbReference type="NCBI Taxonomy" id="869209"/>
    <lineage>
        <taxon>Bacteria</taxon>
        <taxon>Pseudomonadati</taxon>
        <taxon>Spirochaetota</taxon>
        <taxon>Spirochaetia</taxon>
        <taxon>Spirochaetales</taxon>
        <taxon>Treponemataceae</taxon>
        <taxon>Treponema</taxon>
    </lineage>
</organism>
<dbReference type="Gene3D" id="3.30.420.270">
    <property type="match status" value="1"/>
</dbReference>
<keyword evidence="7" id="KW-0813">Transport</keyword>
<comment type="subcellular location">
    <subcellularLocation>
        <location evidence="1">Cell membrane</location>
        <topology evidence="1">Single-pass membrane protein</topology>
    </subcellularLocation>
    <subcellularLocation>
        <location evidence="7">Cell membrane</location>
        <topology evidence="7">Single-pass type II membrane protein</topology>
    </subcellularLocation>
</comment>
<evidence type="ECO:0000256" key="5">
    <source>
        <dbReference type="ARBA" id="ARBA00022989"/>
    </source>
</evidence>
<dbReference type="GO" id="GO:0015031">
    <property type="term" value="P:protein transport"/>
    <property type="evidence" value="ECO:0007669"/>
    <property type="project" value="UniProtKB-KW"/>
</dbReference>
<dbReference type="GeneID" id="302997716"/>
<dbReference type="PANTHER" id="PTHR30558">
    <property type="entry name" value="EXBD MEMBRANE COMPONENT OF PMF-DRIVEN MACROMOLECULE IMPORT SYSTEM"/>
    <property type="match status" value="1"/>
</dbReference>
<comment type="similarity">
    <text evidence="2 7">Belongs to the ExbD/TolR family.</text>
</comment>